<evidence type="ECO:0000256" key="1">
    <source>
        <dbReference type="SAM" id="SignalP"/>
    </source>
</evidence>
<name>A0AA36DAS1_9BILA</name>
<dbReference type="AlphaFoldDB" id="A0AA36DAS1"/>
<feature type="non-terminal residue" evidence="2">
    <location>
        <position position="66"/>
    </location>
</feature>
<proteinExistence type="predicted"/>
<organism evidence="2 3">
    <name type="scientific">Mesorhabditis spiculigera</name>
    <dbReference type="NCBI Taxonomy" id="96644"/>
    <lineage>
        <taxon>Eukaryota</taxon>
        <taxon>Metazoa</taxon>
        <taxon>Ecdysozoa</taxon>
        <taxon>Nematoda</taxon>
        <taxon>Chromadorea</taxon>
        <taxon>Rhabditida</taxon>
        <taxon>Rhabditina</taxon>
        <taxon>Rhabditomorpha</taxon>
        <taxon>Rhabditoidea</taxon>
        <taxon>Rhabditidae</taxon>
        <taxon>Mesorhabditinae</taxon>
        <taxon>Mesorhabditis</taxon>
    </lineage>
</organism>
<evidence type="ECO:0000313" key="2">
    <source>
        <dbReference type="EMBL" id="CAJ0582879.1"/>
    </source>
</evidence>
<feature type="signal peptide" evidence="1">
    <location>
        <begin position="1"/>
        <end position="19"/>
    </location>
</feature>
<comment type="caution">
    <text evidence="2">The sequence shown here is derived from an EMBL/GenBank/DDBJ whole genome shotgun (WGS) entry which is preliminary data.</text>
</comment>
<dbReference type="Proteomes" id="UP001177023">
    <property type="component" value="Unassembled WGS sequence"/>
</dbReference>
<accession>A0AA36DAS1</accession>
<sequence length="66" mass="7200">MYLLLSILLFFCLALEADAWGLLRRMMFGSSYGYGNYPSYGYGYPSYGYGGGYGGYGGDYYGCGCG</sequence>
<dbReference type="EMBL" id="CATQJA010002664">
    <property type="protein sequence ID" value="CAJ0582879.1"/>
    <property type="molecule type" value="Genomic_DNA"/>
</dbReference>
<gene>
    <name evidence="2" type="ORF">MSPICULIGERA_LOCUS21009</name>
</gene>
<feature type="chain" id="PRO_5041466841" evidence="1">
    <location>
        <begin position="20"/>
        <end position="66"/>
    </location>
</feature>
<keyword evidence="1" id="KW-0732">Signal</keyword>
<evidence type="ECO:0000313" key="3">
    <source>
        <dbReference type="Proteomes" id="UP001177023"/>
    </source>
</evidence>
<protein>
    <submittedName>
        <fullName evidence="2">Uncharacterized protein</fullName>
    </submittedName>
</protein>
<keyword evidence="3" id="KW-1185">Reference proteome</keyword>
<reference evidence="2" key="1">
    <citation type="submission" date="2023-06" db="EMBL/GenBank/DDBJ databases">
        <authorList>
            <person name="Delattre M."/>
        </authorList>
    </citation>
    <scope>NUCLEOTIDE SEQUENCE</scope>
    <source>
        <strain evidence="2">AF72</strain>
    </source>
</reference>